<dbReference type="EMBL" id="AZBU02000008">
    <property type="protein sequence ID" value="TKR67832.1"/>
    <property type="molecule type" value="Genomic_DNA"/>
</dbReference>
<reference evidence="2 3" key="1">
    <citation type="journal article" date="2015" name="Genome Biol.">
        <title>Comparative genomics of Steinernema reveals deeply conserved gene regulatory networks.</title>
        <authorList>
            <person name="Dillman A.R."/>
            <person name="Macchietto M."/>
            <person name="Porter C.F."/>
            <person name="Rogers A."/>
            <person name="Williams B."/>
            <person name="Antoshechkin I."/>
            <person name="Lee M.M."/>
            <person name="Goodwin Z."/>
            <person name="Lu X."/>
            <person name="Lewis E.E."/>
            <person name="Goodrich-Blair H."/>
            <person name="Stock S.P."/>
            <person name="Adams B.J."/>
            <person name="Sternberg P.W."/>
            <person name="Mortazavi A."/>
        </authorList>
    </citation>
    <scope>NUCLEOTIDE SEQUENCE [LARGE SCALE GENOMIC DNA]</scope>
    <source>
        <strain evidence="2 3">ALL</strain>
    </source>
</reference>
<accession>A0A4U5MFC6</accession>
<keyword evidence="1" id="KW-0732">Signal</keyword>
<organism evidence="2 3">
    <name type="scientific">Steinernema carpocapsae</name>
    <name type="common">Entomopathogenic nematode</name>
    <dbReference type="NCBI Taxonomy" id="34508"/>
    <lineage>
        <taxon>Eukaryota</taxon>
        <taxon>Metazoa</taxon>
        <taxon>Ecdysozoa</taxon>
        <taxon>Nematoda</taxon>
        <taxon>Chromadorea</taxon>
        <taxon>Rhabditida</taxon>
        <taxon>Tylenchina</taxon>
        <taxon>Panagrolaimomorpha</taxon>
        <taxon>Strongyloidoidea</taxon>
        <taxon>Steinernematidae</taxon>
        <taxon>Steinernema</taxon>
    </lineage>
</organism>
<feature type="chain" id="PRO_5020761908" evidence="1">
    <location>
        <begin position="24"/>
        <end position="101"/>
    </location>
</feature>
<evidence type="ECO:0000313" key="2">
    <source>
        <dbReference type="EMBL" id="TKR67832.1"/>
    </source>
</evidence>
<gene>
    <name evidence="2" type="ORF">L596_023922</name>
</gene>
<proteinExistence type="predicted"/>
<dbReference type="Proteomes" id="UP000298663">
    <property type="component" value="Unassembled WGS sequence"/>
</dbReference>
<evidence type="ECO:0000256" key="1">
    <source>
        <dbReference type="SAM" id="SignalP"/>
    </source>
</evidence>
<protein>
    <submittedName>
        <fullName evidence="2">Uncharacterized protein</fullName>
    </submittedName>
</protein>
<reference evidence="2 3" key="2">
    <citation type="journal article" date="2019" name="G3 (Bethesda)">
        <title>Hybrid Assembly of the Genome of the Entomopathogenic Nematode Steinernema carpocapsae Identifies the X-Chromosome.</title>
        <authorList>
            <person name="Serra L."/>
            <person name="Macchietto M."/>
            <person name="Macias-Munoz A."/>
            <person name="McGill C.J."/>
            <person name="Rodriguez I.M."/>
            <person name="Rodriguez B."/>
            <person name="Murad R."/>
            <person name="Mortazavi A."/>
        </authorList>
    </citation>
    <scope>NUCLEOTIDE SEQUENCE [LARGE SCALE GENOMIC DNA]</scope>
    <source>
        <strain evidence="2 3">ALL</strain>
    </source>
</reference>
<evidence type="ECO:0000313" key="3">
    <source>
        <dbReference type="Proteomes" id="UP000298663"/>
    </source>
</evidence>
<keyword evidence="3" id="KW-1185">Reference proteome</keyword>
<comment type="caution">
    <text evidence="2">The sequence shown here is derived from an EMBL/GenBank/DDBJ whole genome shotgun (WGS) entry which is preliminary data.</text>
</comment>
<dbReference type="AlphaFoldDB" id="A0A4U5MFC6"/>
<sequence length="101" mass="11322">MRWSISCFLTFLLQLLAFDHVVSIAYDIAQFLDSALDYGKCFTVKVNLLIGKFGQSGGAAKELIPLLHGELEAYRKRMNDLEHRVGLNKSKAVVRVAIIKP</sequence>
<name>A0A4U5MFC6_STECR</name>
<feature type="signal peptide" evidence="1">
    <location>
        <begin position="1"/>
        <end position="23"/>
    </location>
</feature>